<accession>A0A6D2C8X5</accession>
<dbReference type="PROSITE" id="PS50943">
    <property type="entry name" value="HTH_CROC1"/>
    <property type="match status" value="1"/>
</dbReference>
<dbReference type="AlphaFoldDB" id="A0A6D2C8X5"/>
<dbReference type="Gene3D" id="1.10.260.40">
    <property type="entry name" value="lambda repressor-like DNA-binding domains"/>
    <property type="match status" value="1"/>
</dbReference>
<dbReference type="SUPFAM" id="SSF47413">
    <property type="entry name" value="lambda repressor-like DNA-binding domains"/>
    <property type="match status" value="1"/>
</dbReference>
<dbReference type="Pfam" id="PF01381">
    <property type="entry name" value="HTH_3"/>
    <property type="match status" value="1"/>
</dbReference>
<reference evidence="2 3" key="1">
    <citation type="journal article" date="2014" name="Genome Announc.">
        <title>Draft genome sequences of eight enterohepatic helicobacter species isolated from both laboratory and wild rodents.</title>
        <authorList>
            <person name="Sheh A."/>
            <person name="Shen Z."/>
            <person name="Fox J.G."/>
        </authorList>
    </citation>
    <scope>NUCLEOTIDE SEQUENCE [LARGE SCALE GENOMIC DNA]</scope>
    <source>
        <strain evidence="2 3">Missouri</strain>
    </source>
</reference>
<sequence>MKSEHKKNEKLRNLRLSLGLSQKKFAEKLGLTRSLIAAYETEKNPISNNVLLRVSEIFGIKNEYFESEMTPQEAFEKYSINPADILKINPFDDMVCCVYESLEDYADRNPLVKANLKIQFLSLLFAANTDGNYHFIKLNNSTNEPFAKNGDILIVERQGRAVNGDFIVAKFQESYIIFQYFVVGIDEALFKGSNNIEIKLKGNEREQIEILGIIKQKISTSI</sequence>
<evidence type="ECO:0000259" key="1">
    <source>
        <dbReference type="PROSITE" id="PS50943"/>
    </source>
</evidence>
<dbReference type="InterPro" id="IPR010982">
    <property type="entry name" value="Lambda_DNA-bd_dom_sf"/>
</dbReference>
<dbReference type="Pfam" id="PF00717">
    <property type="entry name" value="Peptidase_S24"/>
    <property type="match status" value="1"/>
</dbReference>
<comment type="caution">
    <text evidence="2">The sequence shown here is derived from an EMBL/GenBank/DDBJ whole genome shotgun (WGS) entry which is preliminary data.</text>
</comment>
<dbReference type="RefSeq" id="WP_004088773.1">
    <property type="nucleotide sequence ID" value="NZ_JAERIZ010000010.1"/>
</dbReference>
<dbReference type="SMART" id="SM00530">
    <property type="entry name" value="HTH_XRE"/>
    <property type="match status" value="1"/>
</dbReference>
<dbReference type="Proteomes" id="UP000029870">
    <property type="component" value="Unassembled WGS sequence"/>
</dbReference>
<proteinExistence type="predicted"/>
<feature type="domain" description="HTH cro/C1-type" evidence="1">
    <location>
        <begin position="11"/>
        <end position="65"/>
    </location>
</feature>
<dbReference type="InterPro" id="IPR036286">
    <property type="entry name" value="LexA/Signal_pep-like_sf"/>
</dbReference>
<dbReference type="SUPFAM" id="SSF51306">
    <property type="entry name" value="LexA/Signal peptidase"/>
    <property type="match status" value="1"/>
</dbReference>
<name>A0A6D2C8X5_9HELI</name>
<organism evidence="2 3">
    <name type="scientific">Helicobacter bilis</name>
    <dbReference type="NCBI Taxonomy" id="37372"/>
    <lineage>
        <taxon>Bacteria</taxon>
        <taxon>Pseudomonadati</taxon>
        <taxon>Campylobacterota</taxon>
        <taxon>Epsilonproteobacteria</taxon>
        <taxon>Campylobacterales</taxon>
        <taxon>Helicobacteraceae</taxon>
        <taxon>Helicobacter</taxon>
    </lineage>
</organism>
<dbReference type="EMBL" id="JRPH02000008">
    <property type="protein sequence ID" value="TLE05306.1"/>
    <property type="molecule type" value="Genomic_DNA"/>
</dbReference>
<evidence type="ECO:0000313" key="2">
    <source>
        <dbReference type="EMBL" id="TLE05306.1"/>
    </source>
</evidence>
<dbReference type="InterPro" id="IPR015927">
    <property type="entry name" value="Peptidase_S24_S26A/B/C"/>
</dbReference>
<protein>
    <submittedName>
        <fullName evidence="2">Helix-turn-helix domain-containing protein</fullName>
    </submittedName>
</protein>
<dbReference type="GeneID" id="60657464"/>
<evidence type="ECO:0000313" key="3">
    <source>
        <dbReference type="Proteomes" id="UP000029870"/>
    </source>
</evidence>
<dbReference type="CDD" id="cd00093">
    <property type="entry name" value="HTH_XRE"/>
    <property type="match status" value="1"/>
</dbReference>
<gene>
    <name evidence="2" type="ORF">LS77_003585</name>
</gene>
<dbReference type="GO" id="GO:0003677">
    <property type="term" value="F:DNA binding"/>
    <property type="evidence" value="ECO:0007669"/>
    <property type="project" value="InterPro"/>
</dbReference>
<dbReference type="InterPro" id="IPR001387">
    <property type="entry name" value="Cro/C1-type_HTH"/>
</dbReference>
<dbReference type="Gene3D" id="2.10.109.10">
    <property type="entry name" value="Umud Fragment, subunit A"/>
    <property type="match status" value="1"/>
</dbReference>